<keyword evidence="10" id="KW-1185">Reference proteome</keyword>
<dbReference type="Proteomes" id="UP000193900">
    <property type="component" value="Unassembled WGS sequence"/>
</dbReference>
<dbReference type="InterPro" id="IPR015424">
    <property type="entry name" value="PyrdxlP-dep_Trfase"/>
</dbReference>
<keyword evidence="4 7" id="KW-0808">Transferase</keyword>
<keyword evidence="3 7" id="KW-0032">Aminotransferase</keyword>
<evidence type="ECO:0000256" key="3">
    <source>
        <dbReference type="ARBA" id="ARBA00022576"/>
    </source>
</evidence>
<sequence length="398" mass="41238">MNLSQRLAQISPGGSNGREVFHRARALIASGVAVADLTIGEHDIRTDPAILAAMDASARGGHTGYSSVAGIPALRAEIAGRIATRTGVATTPENIVVTAGGQAALFAAMFAIGAPGDACAFIDPYYVTYPGTIRSAGLVPRPIVTEARDGFLPRPEDLLAGTAGARGLLVNTPNNPTGAVYPDATLAGVADAARAHDLWLISDEVYDTQVWTDRHTSLRALPDMAAHTLVVGSLSKSHAMTGSRLGWICGPEEAVAHIVNLFVHLTYGIPGFVQDAGLFALQQGAPFEERIAAPFARRRALVDAALARTSAVIGLPTQGAMYAMLDVRATGLSGLAFAERLLEAERIAVMPGASFGAAASGHVRVAMTIDDAALADALARLVRFAEAEAAAARTTAMS</sequence>
<comment type="cofactor">
    <cofactor evidence="1 7">
        <name>pyridoxal 5'-phosphate</name>
        <dbReference type="ChEBI" id="CHEBI:597326"/>
    </cofactor>
</comment>
<dbReference type="SUPFAM" id="SSF53383">
    <property type="entry name" value="PLP-dependent transferases"/>
    <property type="match status" value="1"/>
</dbReference>
<dbReference type="AlphaFoldDB" id="A0A1Y5RC63"/>
<dbReference type="InterPro" id="IPR050596">
    <property type="entry name" value="AspAT/PAT-like"/>
</dbReference>
<evidence type="ECO:0000256" key="1">
    <source>
        <dbReference type="ARBA" id="ARBA00001933"/>
    </source>
</evidence>
<evidence type="ECO:0000313" key="10">
    <source>
        <dbReference type="Proteomes" id="UP000193900"/>
    </source>
</evidence>
<proteinExistence type="inferred from homology"/>
<dbReference type="Pfam" id="PF00155">
    <property type="entry name" value="Aminotran_1_2"/>
    <property type="match status" value="1"/>
</dbReference>
<name>A0A1Y5RC63_9RHOB</name>
<evidence type="ECO:0000256" key="6">
    <source>
        <dbReference type="ARBA" id="ARBA00049185"/>
    </source>
</evidence>
<protein>
    <recommendedName>
        <fullName evidence="7">Aminotransferase</fullName>
        <ecNumber evidence="7">2.6.1.-</ecNumber>
    </recommendedName>
</protein>
<feature type="domain" description="Aminotransferase class I/classII large" evidence="8">
    <location>
        <begin position="36"/>
        <end position="381"/>
    </location>
</feature>
<dbReference type="PANTHER" id="PTHR46383:SF1">
    <property type="entry name" value="ASPARTATE AMINOTRANSFERASE"/>
    <property type="match status" value="1"/>
</dbReference>
<comment type="catalytic activity">
    <reaction evidence="6">
        <text>L-aspartate + 2-oxoglutarate = oxaloacetate + L-glutamate</text>
        <dbReference type="Rhea" id="RHEA:21824"/>
        <dbReference type="ChEBI" id="CHEBI:16452"/>
        <dbReference type="ChEBI" id="CHEBI:16810"/>
        <dbReference type="ChEBI" id="CHEBI:29985"/>
        <dbReference type="ChEBI" id="CHEBI:29991"/>
        <dbReference type="EC" id="2.6.1.1"/>
    </reaction>
</comment>
<gene>
    <name evidence="9" type="primary">aruH</name>
    <name evidence="9" type="ORF">ROA7023_00109</name>
</gene>
<keyword evidence="9" id="KW-0670">Pyruvate</keyword>
<dbReference type="EMBL" id="FWFZ01000001">
    <property type="protein sequence ID" value="SLN14063.1"/>
    <property type="molecule type" value="Genomic_DNA"/>
</dbReference>
<dbReference type="Gene3D" id="3.40.640.10">
    <property type="entry name" value="Type I PLP-dependent aspartate aminotransferase-like (Major domain)"/>
    <property type="match status" value="1"/>
</dbReference>
<dbReference type="GO" id="GO:0006520">
    <property type="term" value="P:amino acid metabolic process"/>
    <property type="evidence" value="ECO:0007669"/>
    <property type="project" value="InterPro"/>
</dbReference>
<reference evidence="9 10" key="1">
    <citation type="submission" date="2017-03" db="EMBL/GenBank/DDBJ databases">
        <authorList>
            <person name="Afonso C.L."/>
            <person name="Miller P.J."/>
            <person name="Scott M.A."/>
            <person name="Spackman E."/>
            <person name="Goraichik I."/>
            <person name="Dimitrov K.M."/>
            <person name="Suarez D.L."/>
            <person name="Swayne D.E."/>
        </authorList>
    </citation>
    <scope>NUCLEOTIDE SEQUENCE [LARGE SCALE GENOMIC DNA]</scope>
    <source>
        <strain evidence="9 10">CECT 7023</strain>
    </source>
</reference>
<evidence type="ECO:0000256" key="4">
    <source>
        <dbReference type="ARBA" id="ARBA00022679"/>
    </source>
</evidence>
<dbReference type="InterPro" id="IPR004839">
    <property type="entry name" value="Aminotransferase_I/II_large"/>
</dbReference>
<dbReference type="InterPro" id="IPR004838">
    <property type="entry name" value="NHTrfase_class1_PyrdxlP-BS"/>
</dbReference>
<dbReference type="CDD" id="cd00609">
    <property type="entry name" value="AAT_like"/>
    <property type="match status" value="1"/>
</dbReference>
<comment type="similarity">
    <text evidence="2 7">Belongs to the class-I pyridoxal-phosphate-dependent aminotransferase family.</text>
</comment>
<dbReference type="OrthoDB" id="9763453at2"/>
<evidence type="ECO:0000259" key="8">
    <source>
        <dbReference type="Pfam" id="PF00155"/>
    </source>
</evidence>
<dbReference type="GO" id="GO:0004069">
    <property type="term" value="F:L-aspartate:2-oxoglutarate aminotransferase activity"/>
    <property type="evidence" value="ECO:0007669"/>
    <property type="project" value="UniProtKB-EC"/>
</dbReference>
<evidence type="ECO:0000256" key="7">
    <source>
        <dbReference type="RuleBase" id="RU000481"/>
    </source>
</evidence>
<dbReference type="InterPro" id="IPR015421">
    <property type="entry name" value="PyrdxlP-dep_Trfase_major"/>
</dbReference>
<dbReference type="GO" id="GO:0030170">
    <property type="term" value="F:pyridoxal phosphate binding"/>
    <property type="evidence" value="ECO:0007669"/>
    <property type="project" value="InterPro"/>
</dbReference>
<evidence type="ECO:0000256" key="5">
    <source>
        <dbReference type="ARBA" id="ARBA00022898"/>
    </source>
</evidence>
<accession>A0A1Y5RC63</accession>
<keyword evidence="5" id="KW-0663">Pyridoxal phosphate</keyword>
<evidence type="ECO:0000256" key="2">
    <source>
        <dbReference type="ARBA" id="ARBA00007441"/>
    </source>
</evidence>
<organism evidence="9 10">
    <name type="scientific">Roseisalinus antarcticus</name>
    <dbReference type="NCBI Taxonomy" id="254357"/>
    <lineage>
        <taxon>Bacteria</taxon>
        <taxon>Pseudomonadati</taxon>
        <taxon>Pseudomonadota</taxon>
        <taxon>Alphaproteobacteria</taxon>
        <taxon>Rhodobacterales</taxon>
        <taxon>Roseobacteraceae</taxon>
        <taxon>Roseisalinus</taxon>
    </lineage>
</organism>
<evidence type="ECO:0000313" key="9">
    <source>
        <dbReference type="EMBL" id="SLN14063.1"/>
    </source>
</evidence>
<dbReference type="PROSITE" id="PS00105">
    <property type="entry name" value="AA_TRANSFER_CLASS_1"/>
    <property type="match status" value="1"/>
</dbReference>
<dbReference type="PANTHER" id="PTHR46383">
    <property type="entry name" value="ASPARTATE AMINOTRANSFERASE"/>
    <property type="match status" value="1"/>
</dbReference>
<dbReference type="EC" id="2.6.1.-" evidence="7"/>
<dbReference type="RefSeq" id="WP_085877053.1">
    <property type="nucleotide sequence ID" value="NZ_FWFZ01000001.1"/>
</dbReference>